<accession>D3JVS7</accession>
<dbReference type="AlphaFoldDB" id="D3JVS7"/>
<dbReference type="InterPro" id="IPR011990">
    <property type="entry name" value="TPR-like_helical_dom_sf"/>
</dbReference>
<reference evidence="7" key="1">
    <citation type="submission" date="2009-12" db="EMBL/GenBank/DDBJ databases">
        <title>Cloning and identification of genes encoding acidic cellulases from the metagenomes of buffalo rumen.</title>
        <authorList>
            <person name="Duan C.J."/>
            <person name="Liu J.L."/>
            <person name="Feng J.X."/>
        </authorList>
    </citation>
    <scope>NUCLEOTIDE SEQUENCE</scope>
</reference>
<name>D3JVS7_9ZZZZ</name>
<feature type="domain" description="SusD-like N-terminal" evidence="6">
    <location>
        <begin position="28"/>
        <end position="223"/>
    </location>
</feature>
<evidence type="ECO:0000259" key="6">
    <source>
        <dbReference type="Pfam" id="PF14322"/>
    </source>
</evidence>
<feature type="domain" description="RagB/SusD" evidence="5">
    <location>
        <begin position="333"/>
        <end position="577"/>
    </location>
</feature>
<evidence type="ECO:0000256" key="1">
    <source>
        <dbReference type="ARBA" id="ARBA00004442"/>
    </source>
</evidence>
<evidence type="ECO:0000256" key="2">
    <source>
        <dbReference type="ARBA" id="ARBA00022729"/>
    </source>
</evidence>
<keyword evidence="2" id="KW-0732">Signal</keyword>
<keyword evidence="4" id="KW-0998">Cell outer membrane</keyword>
<dbReference type="InterPro" id="IPR033985">
    <property type="entry name" value="SusD-like_N"/>
</dbReference>
<protein>
    <submittedName>
        <fullName evidence="7">RagB/SusD protein</fullName>
    </submittedName>
</protein>
<evidence type="ECO:0000259" key="5">
    <source>
        <dbReference type="Pfam" id="PF07980"/>
    </source>
</evidence>
<dbReference type="EMBL" id="GU322009">
    <property type="protein sequence ID" value="ADB80096.1"/>
    <property type="molecule type" value="Genomic_DNA"/>
</dbReference>
<organism evidence="7">
    <name type="scientific">uncultured microorganism</name>
    <dbReference type="NCBI Taxonomy" id="358574"/>
    <lineage>
        <taxon>unclassified sequences</taxon>
        <taxon>environmental samples</taxon>
    </lineage>
</organism>
<evidence type="ECO:0000256" key="3">
    <source>
        <dbReference type="ARBA" id="ARBA00023136"/>
    </source>
</evidence>
<sequence>MEDKHMKNTFKYIILALAVVSAASCEKFLDRPSEDSYTTGDFYKNDAQVEQGINYLYNSPWYDIIRFYIYGSETMCGNVYQGQNAYSTLTVNGTDQDLKNMAYSLWAVNAQCNTVINNIRNAETTASEAVKNRCIGEALAWKAMTYFFLVRTFGDVPIIHDNTETIKDASYNEVYKVMKADVYEYIIMTLEKAMELLPKNAYIGKLNRIDYYAAEALLAKVYLTKAGVEGSLSTGDLAAAARYAKDVIDNSGRTLTPKYSDIFRMKPDQFQQTGEELFTWHWQCQQEVWTSQNSIQCDVGLVGFDENGNLWGDWKGPSVDLQDAFDVSAIEEPSRRVNNDDRRSATMMMFGDQYDYFWTDMGGFDFYRFFYDDSYAPGGLESNASSKSFGCGSGANYCKHLYGDKADHIAAFGYPSFGMYNQLPTHILRLGDIYLVYAEAAFLTGNTADALTYVNKIRERAHATPLTSVTYDDIWKERRLELALEGDRWYDYVRRSYYDVDACIADLKAQRRSTWNGLDAVYKRYVTDEQGNYVGPGAHEWDASAVTYDASQELTDVKPYMFTIPFPTEDVVMNPNVASTAEAVHVDVRETYSYDF</sequence>
<keyword evidence="3" id="KW-0472">Membrane</keyword>
<dbReference type="SUPFAM" id="SSF48452">
    <property type="entry name" value="TPR-like"/>
    <property type="match status" value="1"/>
</dbReference>
<dbReference type="Pfam" id="PF14322">
    <property type="entry name" value="SusD-like_3"/>
    <property type="match status" value="1"/>
</dbReference>
<proteinExistence type="predicted"/>
<dbReference type="InterPro" id="IPR012944">
    <property type="entry name" value="SusD_RagB_dom"/>
</dbReference>
<evidence type="ECO:0000256" key="4">
    <source>
        <dbReference type="ARBA" id="ARBA00023237"/>
    </source>
</evidence>
<dbReference type="PROSITE" id="PS51257">
    <property type="entry name" value="PROKAR_LIPOPROTEIN"/>
    <property type="match status" value="1"/>
</dbReference>
<evidence type="ECO:0000313" key="7">
    <source>
        <dbReference type="EMBL" id="ADB80096.1"/>
    </source>
</evidence>
<dbReference type="Gene3D" id="1.25.40.390">
    <property type="match status" value="1"/>
</dbReference>
<comment type="subcellular location">
    <subcellularLocation>
        <location evidence="1">Cell outer membrane</location>
    </subcellularLocation>
</comment>
<dbReference type="Pfam" id="PF07980">
    <property type="entry name" value="SusD_RagB"/>
    <property type="match status" value="1"/>
</dbReference>